<dbReference type="Proteomes" id="UP000001699">
    <property type="component" value="Unassembled WGS sequence"/>
</dbReference>
<feature type="transmembrane region" description="Helical" evidence="2">
    <location>
        <begin position="17"/>
        <end position="42"/>
    </location>
</feature>
<reference evidence="3 4" key="1">
    <citation type="journal article" date="2008" name="PLoS Genet.">
        <title>Genomic islands in the pathogenic filamentous fungus Aspergillus fumigatus.</title>
        <authorList>
            <person name="Fedorova N.D."/>
            <person name="Khaldi N."/>
            <person name="Joardar V.S."/>
            <person name="Maiti R."/>
            <person name="Amedeo P."/>
            <person name="Anderson M.J."/>
            <person name="Crabtree J."/>
            <person name="Silva J.C."/>
            <person name="Badger J.H."/>
            <person name="Albarraq A."/>
            <person name="Angiuoli S."/>
            <person name="Bussey H."/>
            <person name="Bowyer P."/>
            <person name="Cotty P.J."/>
            <person name="Dyer P.S."/>
            <person name="Egan A."/>
            <person name="Galens K."/>
            <person name="Fraser-Liggett C.M."/>
            <person name="Haas B.J."/>
            <person name="Inman J.M."/>
            <person name="Kent R."/>
            <person name="Lemieux S."/>
            <person name="Malavazi I."/>
            <person name="Orvis J."/>
            <person name="Roemer T."/>
            <person name="Ronning C.M."/>
            <person name="Sundaram J.P."/>
            <person name="Sutton G."/>
            <person name="Turner G."/>
            <person name="Venter J.C."/>
            <person name="White O.R."/>
            <person name="Whitty B.R."/>
            <person name="Youngman P."/>
            <person name="Wolfe K.H."/>
            <person name="Goldman G.H."/>
            <person name="Wortman J.R."/>
            <person name="Jiang B."/>
            <person name="Denning D.W."/>
            <person name="Nierman W.C."/>
        </authorList>
    </citation>
    <scope>NUCLEOTIDE SEQUENCE [LARGE SCALE GENOMIC DNA]</scope>
    <source>
        <strain evidence="4">CBS 144.89 / FGSC A1163 / CEA10</strain>
    </source>
</reference>
<feature type="compositionally biased region" description="Low complexity" evidence="1">
    <location>
        <begin position="392"/>
        <end position="404"/>
    </location>
</feature>
<dbReference type="AlphaFoldDB" id="B0Y2Y7"/>
<organism evidence="3 4">
    <name type="scientific">Aspergillus fumigatus (strain CBS 144.89 / FGSC A1163 / CEA10)</name>
    <name type="common">Neosartorya fumigata</name>
    <dbReference type="NCBI Taxonomy" id="451804"/>
    <lineage>
        <taxon>Eukaryota</taxon>
        <taxon>Fungi</taxon>
        <taxon>Dikarya</taxon>
        <taxon>Ascomycota</taxon>
        <taxon>Pezizomycotina</taxon>
        <taxon>Eurotiomycetes</taxon>
        <taxon>Eurotiomycetidae</taxon>
        <taxon>Eurotiales</taxon>
        <taxon>Aspergillaceae</taxon>
        <taxon>Aspergillus</taxon>
        <taxon>Aspergillus subgen. Fumigati</taxon>
    </lineage>
</organism>
<gene>
    <name evidence="3" type="ORF">AFUB_052320</name>
</gene>
<keyword evidence="2" id="KW-0812">Transmembrane</keyword>
<evidence type="ECO:0000313" key="4">
    <source>
        <dbReference type="Proteomes" id="UP000001699"/>
    </source>
</evidence>
<proteinExistence type="predicted"/>
<accession>B0Y2Y7</accession>
<feature type="region of interest" description="Disordered" evidence="1">
    <location>
        <begin position="522"/>
        <end position="544"/>
    </location>
</feature>
<feature type="compositionally biased region" description="Polar residues" evidence="1">
    <location>
        <begin position="301"/>
        <end position="311"/>
    </location>
</feature>
<feature type="compositionally biased region" description="Basic residues" evidence="1">
    <location>
        <begin position="522"/>
        <end position="534"/>
    </location>
</feature>
<feature type="region of interest" description="Disordered" evidence="1">
    <location>
        <begin position="368"/>
        <end position="451"/>
    </location>
</feature>
<dbReference type="VEuPathDB" id="FungiDB:AFUB_052320"/>
<feature type="compositionally biased region" description="Low complexity" evidence="1">
    <location>
        <begin position="325"/>
        <end position="334"/>
    </location>
</feature>
<feature type="compositionally biased region" description="Basic and acidic residues" evidence="1">
    <location>
        <begin position="368"/>
        <end position="381"/>
    </location>
</feature>
<keyword evidence="2" id="KW-1133">Transmembrane helix</keyword>
<dbReference type="OrthoDB" id="4226885at2759"/>
<dbReference type="EMBL" id="DS499597">
    <property type="protein sequence ID" value="EDP51228.1"/>
    <property type="molecule type" value="Genomic_DNA"/>
</dbReference>
<evidence type="ECO:0000313" key="3">
    <source>
        <dbReference type="EMBL" id="EDP51228.1"/>
    </source>
</evidence>
<sequence>MAGQPTTPQRRGSWTKVVIFVSLYVLLLESLIEWVLVIYLFVNQQVDSKMLPSLVLILIASPRIPAAKELLAWRVHVSAAADNNRLGSSECGGLGDHFAADFMSSGQYQRWFLENRCQLCASQSCRYHFSSILVSDGNSPVVMGKVLMRIFSITVCLYFCSRELCRRPYDVSLLGVYSQRQPVRSDSVYSQTSFDRESCLSNDIYYLCRGPDVTFGTQGVYIPSSNDDLMEKAFSPTIQHPRPIRPKSQLRLDTDQACEAAEILSGTTLASTGKTSLTEKEAVRLTNLAPVSRTPTVATLKTASEVSSQNPPCAELSGTPEVPPISSSLGHSGQKSSISSLCRSLLKVLPISIPLSADPQIRALAEADPHRGVEQQARRDGVTVGQEQTEQSPNSSPSQHPSPSIADGSSEMESFIAGAQLKGPSRPRSMTANSADAPEVVAPPATVHRSNTSNTLPAYQPQHPAYMLIPPNQIARRPMDRPPKRRVSLMEPNMVARRHTHRYNQRQRPSYQFDPNHIPRHTQSHYHRPHHRPHQQFEQCRTRGPAWRRNDAEFIYPSTRRPRSSTCGGIASLGYGPLDSIRETGSSVDEARTAVTLDDQGGRTILNRNTYRGANRISMHRFS</sequence>
<evidence type="ECO:0000256" key="2">
    <source>
        <dbReference type="SAM" id="Phobius"/>
    </source>
</evidence>
<dbReference type="HOGENOM" id="CLU_423875_0_0_1"/>
<keyword evidence="2" id="KW-0472">Membrane</keyword>
<evidence type="ECO:0000256" key="1">
    <source>
        <dbReference type="SAM" id="MobiDB-lite"/>
    </source>
</evidence>
<name>B0Y2Y7_ASPFC</name>
<keyword evidence="4" id="KW-1185">Reference proteome</keyword>
<protein>
    <submittedName>
        <fullName evidence="3">Uncharacterized protein</fullName>
    </submittedName>
</protein>
<feature type="region of interest" description="Disordered" evidence="1">
    <location>
        <begin position="301"/>
        <end position="334"/>
    </location>
</feature>